<organism evidence="1 2">
    <name type="scientific">Brevibacterium aurantiacum</name>
    <dbReference type="NCBI Taxonomy" id="273384"/>
    <lineage>
        <taxon>Bacteria</taxon>
        <taxon>Bacillati</taxon>
        <taxon>Actinomycetota</taxon>
        <taxon>Actinomycetes</taxon>
        <taxon>Micrococcales</taxon>
        <taxon>Brevibacteriaceae</taxon>
        <taxon>Brevibacterium</taxon>
    </lineage>
</organism>
<name>A0A2A3ZAY0_BREAU</name>
<sequence>KPCISPFKAPLFDPEQAARADFLARHGKRRNEAEAAIKSTQGDFETRKGAIATALQSAETSDKDLNTQAGKRYESYVNTVSAYLARSQADIDEIDEEAKELRKLGRKDELQAHEKRFVEYTDEFWNEDADRSSGPASVEKILADLKKTRSEHQDNHDLKLDEAVLKESMLAKRLSPT</sequence>
<dbReference type="Proteomes" id="UP000217720">
    <property type="component" value="Unassembled WGS sequence"/>
</dbReference>
<dbReference type="AlphaFoldDB" id="A0A2A3ZAY0"/>
<dbReference type="RefSeq" id="WP_165771101.1">
    <property type="nucleotide sequence ID" value="NZ_NRGO01000038.1"/>
</dbReference>
<accession>A0A2A3ZAY0</accession>
<evidence type="ECO:0000313" key="2">
    <source>
        <dbReference type="Proteomes" id="UP000217720"/>
    </source>
</evidence>
<evidence type="ECO:0000313" key="1">
    <source>
        <dbReference type="EMBL" id="PCC48515.1"/>
    </source>
</evidence>
<reference evidence="1 2" key="1">
    <citation type="journal article" date="2017" name="Elife">
        <title>Extensive horizontal gene transfer in cheese-associated bacteria.</title>
        <authorList>
            <person name="Bonham K.S."/>
            <person name="Wolfe B.E."/>
            <person name="Dutton R.J."/>
        </authorList>
    </citation>
    <scope>NUCLEOTIDE SEQUENCE [LARGE SCALE GENOMIC DNA]</scope>
    <source>
        <strain evidence="1 2">900_6</strain>
    </source>
</reference>
<comment type="caution">
    <text evidence="1">The sequence shown here is derived from an EMBL/GenBank/DDBJ whole genome shotgun (WGS) entry which is preliminary data.</text>
</comment>
<dbReference type="EMBL" id="NRGO01000038">
    <property type="protein sequence ID" value="PCC48515.1"/>
    <property type="molecule type" value="Genomic_DNA"/>
</dbReference>
<proteinExistence type="predicted"/>
<gene>
    <name evidence="1" type="ORF">CIK62_18065</name>
</gene>
<protein>
    <submittedName>
        <fullName evidence="1">Uncharacterized protein</fullName>
    </submittedName>
</protein>
<feature type="non-terminal residue" evidence="1">
    <location>
        <position position="1"/>
    </location>
</feature>